<dbReference type="EMBL" id="KZ852039">
    <property type="protein sequence ID" value="RDH35876.1"/>
    <property type="molecule type" value="Genomic_DNA"/>
</dbReference>
<gene>
    <name evidence="2" type="ORF">BDQ94DRAFT_139383</name>
</gene>
<name>A0A3F3QAT9_9EURO</name>
<evidence type="ECO:0000313" key="3">
    <source>
        <dbReference type="Proteomes" id="UP000253729"/>
    </source>
</evidence>
<reference evidence="2 3" key="1">
    <citation type="submission" date="2018-07" db="EMBL/GenBank/DDBJ databases">
        <title>The genomes of Aspergillus section Nigri reveals drivers in fungal speciation.</title>
        <authorList>
            <consortium name="DOE Joint Genome Institute"/>
            <person name="Vesth T.C."/>
            <person name="Nybo J."/>
            <person name="Theobald S."/>
            <person name="Brandl J."/>
            <person name="Frisvad J.C."/>
            <person name="Nielsen K.F."/>
            <person name="Lyhne E.K."/>
            <person name="Kogle M.E."/>
            <person name="Kuo A."/>
            <person name="Riley R."/>
            <person name="Clum A."/>
            <person name="Nolan M."/>
            <person name="Lipzen A."/>
            <person name="Salamov A."/>
            <person name="Henrissat B."/>
            <person name="Wiebenga A."/>
            <person name="De vries R.P."/>
            <person name="Grigoriev I.V."/>
            <person name="Mortensen U.H."/>
            <person name="Andersen M.R."/>
            <person name="Baker S.E."/>
        </authorList>
    </citation>
    <scope>NUCLEOTIDE SEQUENCE [LARGE SCALE GENOMIC DNA]</scope>
    <source>
        <strain evidence="2 3">CBS 139.54b</strain>
    </source>
</reference>
<sequence>MANFEPVNFIPRHRQAEILELPVQSLIAAPHSKHAGTNHWCLYALTSDATSVRFDCQPSYSVPNTILPGGSKAYVIISELQYAVSRDAQAQFILRVTPGLKVRHVYNLLIQNGRHKYEFDSNGVGCRFWTTDQINLLHQHRLITDTAQVTAAKNGILKLWPDQTPLELDRGAYY</sequence>
<organism evidence="2 3">
    <name type="scientific">Aspergillus welwitschiae</name>
    <dbReference type="NCBI Taxonomy" id="1341132"/>
    <lineage>
        <taxon>Eukaryota</taxon>
        <taxon>Fungi</taxon>
        <taxon>Dikarya</taxon>
        <taxon>Ascomycota</taxon>
        <taxon>Pezizomycotina</taxon>
        <taxon>Eurotiomycetes</taxon>
        <taxon>Eurotiomycetidae</taxon>
        <taxon>Eurotiales</taxon>
        <taxon>Aspergillaceae</taxon>
        <taxon>Aspergillus</taxon>
        <taxon>Aspergillus subgen. Circumdati</taxon>
    </lineage>
</organism>
<dbReference type="AlphaFoldDB" id="A0A3F3QAT9"/>
<dbReference type="InterPro" id="IPR056672">
    <property type="entry name" value="DUF7770"/>
</dbReference>
<accession>A0A3F3QAT9</accession>
<proteinExistence type="predicted"/>
<feature type="domain" description="DUF7770" evidence="1">
    <location>
        <begin position="33"/>
        <end position="174"/>
    </location>
</feature>
<keyword evidence="3" id="KW-1185">Reference proteome</keyword>
<dbReference type="RefSeq" id="XP_026628898.1">
    <property type="nucleotide sequence ID" value="XM_026765418.1"/>
</dbReference>
<evidence type="ECO:0000259" key="1">
    <source>
        <dbReference type="Pfam" id="PF24968"/>
    </source>
</evidence>
<evidence type="ECO:0000313" key="2">
    <source>
        <dbReference type="EMBL" id="RDH35876.1"/>
    </source>
</evidence>
<protein>
    <recommendedName>
        <fullName evidence="1">DUF7770 domain-containing protein</fullName>
    </recommendedName>
</protein>
<dbReference type="GeneID" id="38133774"/>
<dbReference type="Proteomes" id="UP000253729">
    <property type="component" value="Unassembled WGS sequence"/>
</dbReference>
<dbReference type="Pfam" id="PF24968">
    <property type="entry name" value="DUF7770"/>
    <property type="match status" value="1"/>
</dbReference>
<dbReference type="STRING" id="1341132.A0A3F3QAT9"/>